<feature type="transmembrane region" description="Helical" evidence="1">
    <location>
        <begin position="128"/>
        <end position="148"/>
    </location>
</feature>
<dbReference type="RefSeq" id="WP_132861298.1">
    <property type="nucleotide sequence ID" value="NZ_SMGR01000003.1"/>
</dbReference>
<dbReference type="OrthoDB" id="341967at2"/>
<keyword evidence="1" id="KW-0812">Transmembrane</keyword>
<dbReference type="GO" id="GO:0009190">
    <property type="term" value="P:cyclic nucleotide biosynthetic process"/>
    <property type="evidence" value="ECO:0007669"/>
    <property type="project" value="InterPro"/>
</dbReference>
<dbReference type="InterPro" id="IPR001054">
    <property type="entry name" value="A/G_cyclase"/>
</dbReference>
<feature type="transmembrane region" description="Helical" evidence="1">
    <location>
        <begin position="45"/>
        <end position="70"/>
    </location>
</feature>
<keyword evidence="4" id="KW-1185">Reference proteome</keyword>
<reference evidence="3 4" key="1">
    <citation type="submission" date="2019-03" db="EMBL/GenBank/DDBJ databases">
        <title>Genomic Encyclopedia of Archaeal and Bacterial Type Strains, Phase II (KMG-II): from individual species to whole genera.</title>
        <authorList>
            <person name="Goeker M."/>
        </authorList>
    </citation>
    <scope>NUCLEOTIDE SEQUENCE [LARGE SCALE GENOMIC DNA]</scope>
    <source>
        <strain evidence="3 4">DSM 26433</strain>
    </source>
</reference>
<name>A0A4R1N6X6_9RHOB</name>
<dbReference type="PANTHER" id="PTHR43081">
    <property type="entry name" value="ADENYLATE CYCLASE, TERMINAL-DIFFERENTIATION SPECIFIC-RELATED"/>
    <property type="match status" value="1"/>
</dbReference>
<gene>
    <name evidence="3" type="ORF">BXY66_3170</name>
</gene>
<proteinExistence type="predicted"/>
<keyword evidence="1" id="KW-0472">Membrane</keyword>
<evidence type="ECO:0000313" key="3">
    <source>
        <dbReference type="EMBL" id="TCL00527.1"/>
    </source>
</evidence>
<evidence type="ECO:0000256" key="1">
    <source>
        <dbReference type="SAM" id="Phobius"/>
    </source>
</evidence>
<feature type="domain" description="Guanylate cyclase" evidence="2">
    <location>
        <begin position="170"/>
        <end position="299"/>
    </location>
</feature>
<protein>
    <submittedName>
        <fullName evidence="3">Class 3 adenylate cyclase</fullName>
    </submittedName>
</protein>
<dbReference type="PROSITE" id="PS50125">
    <property type="entry name" value="GUANYLATE_CYCLASE_2"/>
    <property type="match status" value="1"/>
</dbReference>
<dbReference type="CDD" id="cd07302">
    <property type="entry name" value="CHD"/>
    <property type="match status" value="1"/>
</dbReference>
<sequence>MQKPPFIETVKQHLPTLVFIIIFAGLVGAFYGYIMTQIFGRGFHWLLLVYGAVRGIFVAVVVTALELLVYRQKVQRRLRAMAFVPAFLVRSLITCWHLVVGLTLSHMVFSPAWATLDIWIQRGLLRDFIFAAGAALMIQLILQTRSLVGGRTLRHFLMGRYNRPVKETRIFMLADIVGFTAIADKIGDQRSLELVTNFFLDIDPAIHRNGGMIHNYVGDEVVASWSDHGKEQNKRVLHCIQDIFKKIDDVRAQYIDEFGVAPALRIGMAHGPVAVGECGGEKRQVIYIGDTINTAKRLQDACKPYGVGVMTDADTLARMAIPEGMQATEMGRTTLRGRETETLMIAIGTDSGPYSLPALGN</sequence>
<feature type="transmembrane region" description="Helical" evidence="1">
    <location>
        <begin position="82"/>
        <end position="108"/>
    </location>
</feature>
<dbReference type="Gene3D" id="3.30.70.1230">
    <property type="entry name" value="Nucleotide cyclase"/>
    <property type="match status" value="1"/>
</dbReference>
<dbReference type="GO" id="GO:0035556">
    <property type="term" value="P:intracellular signal transduction"/>
    <property type="evidence" value="ECO:0007669"/>
    <property type="project" value="InterPro"/>
</dbReference>
<dbReference type="AlphaFoldDB" id="A0A4R1N6X6"/>
<dbReference type="GO" id="GO:0004016">
    <property type="term" value="F:adenylate cyclase activity"/>
    <property type="evidence" value="ECO:0007669"/>
    <property type="project" value="UniProtKB-ARBA"/>
</dbReference>
<dbReference type="Pfam" id="PF00211">
    <property type="entry name" value="Guanylate_cyc"/>
    <property type="match status" value="1"/>
</dbReference>
<accession>A0A4R1N6X6</accession>
<evidence type="ECO:0000313" key="4">
    <source>
        <dbReference type="Proteomes" id="UP000295673"/>
    </source>
</evidence>
<dbReference type="SUPFAM" id="SSF55073">
    <property type="entry name" value="Nucleotide cyclase"/>
    <property type="match status" value="1"/>
</dbReference>
<keyword evidence="1" id="KW-1133">Transmembrane helix</keyword>
<dbReference type="Proteomes" id="UP000295673">
    <property type="component" value="Unassembled WGS sequence"/>
</dbReference>
<dbReference type="PANTHER" id="PTHR43081:SF1">
    <property type="entry name" value="ADENYLATE CYCLASE, TERMINAL-DIFFERENTIATION SPECIFIC"/>
    <property type="match status" value="1"/>
</dbReference>
<dbReference type="EMBL" id="SMGR01000003">
    <property type="protein sequence ID" value="TCL00527.1"/>
    <property type="molecule type" value="Genomic_DNA"/>
</dbReference>
<dbReference type="InterPro" id="IPR050697">
    <property type="entry name" value="Adenylyl/Guanylyl_Cyclase_3/4"/>
</dbReference>
<evidence type="ECO:0000259" key="2">
    <source>
        <dbReference type="PROSITE" id="PS50125"/>
    </source>
</evidence>
<feature type="transmembrane region" description="Helical" evidence="1">
    <location>
        <begin position="12"/>
        <end position="33"/>
    </location>
</feature>
<organism evidence="3 4">
    <name type="scientific">Shimia isoporae</name>
    <dbReference type="NCBI Taxonomy" id="647720"/>
    <lineage>
        <taxon>Bacteria</taxon>
        <taxon>Pseudomonadati</taxon>
        <taxon>Pseudomonadota</taxon>
        <taxon>Alphaproteobacteria</taxon>
        <taxon>Rhodobacterales</taxon>
        <taxon>Roseobacteraceae</taxon>
    </lineage>
</organism>
<comment type="caution">
    <text evidence="3">The sequence shown here is derived from an EMBL/GenBank/DDBJ whole genome shotgun (WGS) entry which is preliminary data.</text>
</comment>
<dbReference type="InterPro" id="IPR029787">
    <property type="entry name" value="Nucleotide_cyclase"/>
</dbReference>